<proteinExistence type="predicted"/>
<comment type="caution">
    <text evidence="1">The sequence shown here is derived from an EMBL/GenBank/DDBJ whole genome shotgun (WGS) entry which is preliminary data.</text>
</comment>
<organism evidence="1 2">
    <name type="scientific">Salinactinospora qingdaonensis</name>
    <dbReference type="NCBI Taxonomy" id="702744"/>
    <lineage>
        <taxon>Bacteria</taxon>
        <taxon>Bacillati</taxon>
        <taxon>Actinomycetota</taxon>
        <taxon>Actinomycetes</taxon>
        <taxon>Streptosporangiales</taxon>
        <taxon>Nocardiopsidaceae</taxon>
        <taxon>Salinactinospora</taxon>
    </lineage>
</organism>
<gene>
    <name evidence="1" type="ORF">GCM10022402_25400</name>
</gene>
<dbReference type="Proteomes" id="UP001500908">
    <property type="component" value="Unassembled WGS sequence"/>
</dbReference>
<reference evidence="2" key="1">
    <citation type="journal article" date="2019" name="Int. J. Syst. Evol. Microbiol.">
        <title>The Global Catalogue of Microorganisms (GCM) 10K type strain sequencing project: providing services to taxonomists for standard genome sequencing and annotation.</title>
        <authorList>
            <consortium name="The Broad Institute Genomics Platform"/>
            <consortium name="The Broad Institute Genome Sequencing Center for Infectious Disease"/>
            <person name="Wu L."/>
            <person name="Ma J."/>
        </authorList>
    </citation>
    <scope>NUCLEOTIDE SEQUENCE [LARGE SCALE GENOMIC DNA]</scope>
    <source>
        <strain evidence="2">JCM 17137</strain>
    </source>
</reference>
<accession>A0ABP7FRI4</accession>
<evidence type="ECO:0000313" key="2">
    <source>
        <dbReference type="Proteomes" id="UP001500908"/>
    </source>
</evidence>
<sequence>MVGEDEAGAVGAGFGEHVAESVGQGEEVVGLVQVHADVAAVGLALPSAGQDALPDLGQREGAQQGTGVFAEDAFGQAGDDDGVVVEQVGQVQAGARPGGQQVAGEVAQ</sequence>
<name>A0ABP7FRI4_9ACTN</name>
<keyword evidence="2" id="KW-1185">Reference proteome</keyword>
<evidence type="ECO:0000313" key="1">
    <source>
        <dbReference type="EMBL" id="GAA3744672.1"/>
    </source>
</evidence>
<dbReference type="EMBL" id="BAABDD010000010">
    <property type="protein sequence ID" value="GAA3744672.1"/>
    <property type="molecule type" value="Genomic_DNA"/>
</dbReference>
<protein>
    <submittedName>
        <fullName evidence="1">Uncharacterized protein</fullName>
    </submittedName>
</protein>